<keyword evidence="2" id="KW-0539">Nucleus</keyword>
<name>A0A409WQI7_9AGAR</name>
<keyword evidence="7" id="KW-1185">Reference proteome</keyword>
<dbReference type="GO" id="GO:0001228">
    <property type="term" value="F:DNA-binding transcription activator activity, RNA polymerase II-specific"/>
    <property type="evidence" value="ECO:0007669"/>
    <property type="project" value="TreeGrafter"/>
</dbReference>
<feature type="compositionally biased region" description="Polar residues" evidence="4">
    <location>
        <begin position="1"/>
        <end position="22"/>
    </location>
</feature>
<dbReference type="GO" id="GO:0090575">
    <property type="term" value="C:RNA polymerase II transcription regulator complex"/>
    <property type="evidence" value="ECO:0007669"/>
    <property type="project" value="TreeGrafter"/>
</dbReference>
<accession>A0A409WQI7</accession>
<reference evidence="6 7" key="1">
    <citation type="journal article" date="2018" name="Evol. Lett.">
        <title>Horizontal gene cluster transfer increased hallucinogenic mushroom diversity.</title>
        <authorList>
            <person name="Reynolds H.T."/>
            <person name="Vijayakumar V."/>
            <person name="Gluck-Thaler E."/>
            <person name="Korotkin H.B."/>
            <person name="Matheny P.B."/>
            <person name="Slot J.C."/>
        </authorList>
    </citation>
    <scope>NUCLEOTIDE SEQUENCE [LARGE SCALE GENOMIC DNA]</scope>
    <source>
        <strain evidence="6 7">SRW20</strain>
    </source>
</reference>
<dbReference type="InterPro" id="IPR046347">
    <property type="entry name" value="bZIP_sf"/>
</dbReference>
<dbReference type="InterPro" id="IPR050936">
    <property type="entry name" value="AP-1-like"/>
</dbReference>
<dbReference type="SUPFAM" id="SSF57959">
    <property type="entry name" value="Leucine zipper domain"/>
    <property type="match status" value="1"/>
</dbReference>
<dbReference type="OrthoDB" id="2285533at2759"/>
<evidence type="ECO:0000313" key="6">
    <source>
        <dbReference type="EMBL" id="PPQ80750.1"/>
    </source>
</evidence>
<evidence type="ECO:0000259" key="5">
    <source>
        <dbReference type="PROSITE" id="PS00036"/>
    </source>
</evidence>
<evidence type="ECO:0000256" key="2">
    <source>
        <dbReference type="ARBA" id="ARBA00023242"/>
    </source>
</evidence>
<protein>
    <recommendedName>
        <fullName evidence="5">BZIP domain-containing protein</fullName>
    </recommendedName>
</protein>
<dbReference type="EMBL" id="NHYE01004930">
    <property type="protein sequence ID" value="PPQ80750.1"/>
    <property type="molecule type" value="Genomic_DNA"/>
</dbReference>
<organism evidence="6 7">
    <name type="scientific">Gymnopilus dilepis</name>
    <dbReference type="NCBI Taxonomy" id="231916"/>
    <lineage>
        <taxon>Eukaryota</taxon>
        <taxon>Fungi</taxon>
        <taxon>Dikarya</taxon>
        <taxon>Basidiomycota</taxon>
        <taxon>Agaricomycotina</taxon>
        <taxon>Agaricomycetes</taxon>
        <taxon>Agaricomycetidae</taxon>
        <taxon>Agaricales</taxon>
        <taxon>Agaricineae</taxon>
        <taxon>Hymenogastraceae</taxon>
        <taxon>Gymnopilus</taxon>
    </lineage>
</organism>
<keyword evidence="3" id="KW-0175">Coiled coil</keyword>
<feature type="coiled-coil region" evidence="3">
    <location>
        <begin position="52"/>
        <end position="93"/>
    </location>
</feature>
<dbReference type="PANTHER" id="PTHR40621">
    <property type="entry name" value="TRANSCRIPTION FACTOR KAPC-RELATED"/>
    <property type="match status" value="1"/>
</dbReference>
<sequence length="316" mass="34633">MANPSLTVVPTSLERTPSNVSEGSERHPPIVVKRKKNAQAQAEFRARRAGYIKALEETIEKLEIVLINHQDSWRKSQAEVFELQQENERLRQDQKGCSPSEVYWAQNIAHASQSHGNFGPFSPPHALSSSYPLLSSVPTCTDSMLWAESAALVAMQDSRYGGTSTGTTHLPTEKSAVCTAFGDDQWAMPGRLEPHFSLVHDSGGAWLSPLPCKEALQGVTALHYLPKSNAGPADTEISSVPESVVEMAMISRGTNPQDKMDVGPQAPCLSDNRLSRPPVPLSTVEVIRTHFLGRTRKRKLKLELKENTVCDGPVFA</sequence>
<dbReference type="Proteomes" id="UP000284706">
    <property type="component" value="Unassembled WGS sequence"/>
</dbReference>
<dbReference type="GO" id="GO:0000976">
    <property type="term" value="F:transcription cis-regulatory region binding"/>
    <property type="evidence" value="ECO:0007669"/>
    <property type="project" value="InterPro"/>
</dbReference>
<gene>
    <name evidence="6" type="ORF">CVT26_006967</name>
</gene>
<dbReference type="STRING" id="231916.A0A409WQI7"/>
<dbReference type="Gene3D" id="1.20.5.170">
    <property type="match status" value="1"/>
</dbReference>
<evidence type="ECO:0000313" key="7">
    <source>
        <dbReference type="Proteomes" id="UP000284706"/>
    </source>
</evidence>
<dbReference type="InParanoid" id="A0A409WQI7"/>
<dbReference type="CDD" id="cd14688">
    <property type="entry name" value="bZIP_YAP"/>
    <property type="match status" value="1"/>
</dbReference>
<comment type="caution">
    <text evidence="6">The sequence shown here is derived from an EMBL/GenBank/DDBJ whole genome shotgun (WGS) entry which is preliminary data.</text>
</comment>
<feature type="domain" description="BZIP" evidence="5">
    <location>
        <begin position="33"/>
        <end position="47"/>
    </location>
</feature>
<dbReference type="PROSITE" id="PS00036">
    <property type="entry name" value="BZIP_BASIC"/>
    <property type="match status" value="1"/>
</dbReference>
<dbReference type="AlphaFoldDB" id="A0A409WQI7"/>
<dbReference type="PANTHER" id="PTHR40621:SF6">
    <property type="entry name" value="AP-1-LIKE TRANSCRIPTION FACTOR YAP1-RELATED"/>
    <property type="match status" value="1"/>
</dbReference>
<dbReference type="InterPro" id="IPR004827">
    <property type="entry name" value="bZIP"/>
</dbReference>
<evidence type="ECO:0000256" key="3">
    <source>
        <dbReference type="SAM" id="Coils"/>
    </source>
</evidence>
<proteinExistence type="predicted"/>
<evidence type="ECO:0000256" key="4">
    <source>
        <dbReference type="SAM" id="MobiDB-lite"/>
    </source>
</evidence>
<evidence type="ECO:0000256" key="1">
    <source>
        <dbReference type="ARBA" id="ARBA00004123"/>
    </source>
</evidence>
<feature type="region of interest" description="Disordered" evidence="4">
    <location>
        <begin position="1"/>
        <end position="28"/>
    </location>
</feature>
<comment type="subcellular location">
    <subcellularLocation>
        <location evidence="1">Nucleus</location>
    </subcellularLocation>
</comment>